<evidence type="ECO:0000256" key="2">
    <source>
        <dbReference type="HAMAP-Rule" id="MF_00518"/>
    </source>
</evidence>
<evidence type="ECO:0000256" key="1">
    <source>
        <dbReference type="ARBA" id="ARBA00009673"/>
    </source>
</evidence>
<dbReference type="GO" id="GO:0019478">
    <property type="term" value="P:D-amino acid catabolic process"/>
    <property type="evidence" value="ECO:0007669"/>
    <property type="project" value="UniProtKB-UniRule"/>
</dbReference>
<reference evidence="3" key="1">
    <citation type="submission" date="2018-01" db="EMBL/GenBank/DDBJ databases">
        <authorList>
            <person name="Regsiter A."/>
            <person name="William W."/>
        </authorList>
    </citation>
    <scope>NUCLEOTIDE SEQUENCE</scope>
    <source>
        <strain evidence="3">TRIP AH-1</strain>
    </source>
</reference>
<evidence type="ECO:0000313" key="3">
    <source>
        <dbReference type="EMBL" id="SPD74004.1"/>
    </source>
</evidence>
<dbReference type="GO" id="GO:0106026">
    <property type="term" value="F:Gly-tRNA(Ala) deacylase activity"/>
    <property type="evidence" value="ECO:0007669"/>
    <property type="project" value="UniProtKB-UniRule"/>
</dbReference>
<dbReference type="HAMAP" id="MF_00518">
    <property type="entry name" value="Deacylase_Dtd"/>
    <property type="match status" value="1"/>
</dbReference>
<dbReference type="FunFam" id="3.50.80.10:FF:000001">
    <property type="entry name" value="D-aminoacyl-tRNA deacylase"/>
    <property type="match status" value="1"/>
</dbReference>
<organism evidence="3">
    <name type="scientific">uncultured Desulfobacterium sp</name>
    <dbReference type="NCBI Taxonomy" id="201089"/>
    <lineage>
        <taxon>Bacteria</taxon>
        <taxon>Pseudomonadati</taxon>
        <taxon>Thermodesulfobacteriota</taxon>
        <taxon>Desulfobacteria</taxon>
        <taxon>Desulfobacterales</taxon>
        <taxon>Desulfobacteriaceae</taxon>
        <taxon>Desulfobacterium</taxon>
        <taxon>environmental samples</taxon>
    </lineage>
</organism>
<dbReference type="GO" id="GO:0051500">
    <property type="term" value="F:D-tyrosyl-tRNA(Tyr) deacylase activity"/>
    <property type="evidence" value="ECO:0007669"/>
    <property type="project" value="TreeGrafter"/>
</dbReference>
<proteinExistence type="inferred from homology"/>
<gene>
    <name evidence="2 3" type="primary">dtd</name>
    <name evidence="3" type="ORF">PITCH_A2030148</name>
</gene>
<comment type="function">
    <text evidence="2">An aminoacyl-tRNA editing enzyme that deacylates mischarged D-aminoacyl-tRNAs. Also deacylates mischarged glycyl-tRNA(Ala), protecting cells against glycine mischarging by AlaRS. Acts via tRNA-based rather than protein-based catalysis; rejects L-amino acids rather than detecting D-amino acids in the active site. By recycling D-aminoacyl-tRNA to D-amino acids and free tRNA molecules, this enzyme counteracts the toxicity associated with the formation of D-aminoacyl-tRNA entities in vivo and helps enforce protein L-homochirality.</text>
</comment>
<dbReference type="AlphaFoldDB" id="A0A445MWU2"/>
<dbReference type="CDD" id="cd00563">
    <property type="entry name" value="Dtyr_deacylase"/>
    <property type="match status" value="1"/>
</dbReference>
<comment type="subunit">
    <text evidence="2">Homodimer.</text>
</comment>
<dbReference type="EMBL" id="OJIN01000117">
    <property type="protein sequence ID" value="SPD74004.1"/>
    <property type="molecule type" value="Genomic_DNA"/>
</dbReference>
<keyword evidence="2 3" id="KW-0378">Hydrolase</keyword>
<dbReference type="NCBIfam" id="TIGR00256">
    <property type="entry name" value="D-aminoacyl-tRNA deacylase"/>
    <property type="match status" value="1"/>
</dbReference>
<dbReference type="GO" id="GO:0000049">
    <property type="term" value="F:tRNA binding"/>
    <property type="evidence" value="ECO:0007669"/>
    <property type="project" value="UniProtKB-UniRule"/>
</dbReference>
<comment type="subcellular location">
    <subcellularLocation>
        <location evidence="2">Cytoplasm</location>
    </subcellularLocation>
</comment>
<dbReference type="GO" id="GO:0043908">
    <property type="term" value="F:Ser(Gly)-tRNA(Ala) hydrolase activity"/>
    <property type="evidence" value="ECO:0007669"/>
    <property type="project" value="UniProtKB-UniRule"/>
</dbReference>
<dbReference type="Gene3D" id="3.50.80.10">
    <property type="entry name" value="D-tyrosyl-tRNA(Tyr) deacylase"/>
    <property type="match status" value="1"/>
</dbReference>
<accession>A0A445MWU2</accession>
<dbReference type="PANTHER" id="PTHR10472">
    <property type="entry name" value="D-TYROSYL-TRNA TYR DEACYLASE"/>
    <property type="match status" value="1"/>
</dbReference>
<dbReference type="EC" id="3.1.1.96" evidence="2"/>
<keyword evidence="2" id="KW-0694">RNA-binding</keyword>
<keyword evidence="2" id="KW-0820">tRNA-binding</keyword>
<keyword evidence="2" id="KW-0963">Cytoplasm</keyword>
<dbReference type="Pfam" id="PF02580">
    <property type="entry name" value="Tyr_Deacylase"/>
    <property type="match status" value="1"/>
</dbReference>
<feature type="short sequence motif" description="Gly-cisPro motif, important for rejection of L-amino acids" evidence="2">
    <location>
        <begin position="137"/>
        <end position="138"/>
    </location>
</feature>
<sequence length="149" mass="16407">MRAVVQRVKESRVEVKGETIGSIGPGLLILLGVGDSDTEKDALYLAEKIANLRIFPDEKDLMNLSIADTGGAALVVSQFTLLGDCRKGRRPSFAKAARPEHANRLYEHFVGLMKVKGLKVETGMFQEMMDVYLVNDGPVTLMLDSHKVF</sequence>
<comment type="catalytic activity">
    <reaction evidence="2">
        <text>a D-aminoacyl-tRNA + H2O = a tRNA + a D-alpha-amino acid + H(+)</text>
        <dbReference type="Rhea" id="RHEA:13953"/>
        <dbReference type="Rhea" id="RHEA-COMP:10123"/>
        <dbReference type="Rhea" id="RHEA-COMP:10124"/>
        <dbReference type="ChEBI" id="CHEBI:15377"/>
        <dbReference type="ChEBI" id="CHEBI:15378"/>
        <dbReference type="ChEBI" id="CHEBI:59871"/>
        <dbReference type="ChEBI" id="CHEBI:78442"/>
        <dbReference type="ChEBI" id="CHEBI:79333"/>
        <dbReference type="EC" id="3.1.1.96"/>
    </reaction>
</comment>
<name>A0A445MWU2_9BACT</name>
<comment type="catalytic activity">
    <reaction evidence="2">
        <text>glycyl-tRNA(Ala) + H2O = tRNA(Ala) + glycine + H(+)</text>
        <dbReference type="Rhea" id="RHEA:53744"/>
        <dbReference type="Rhea" id="RHEA-COMP:9657"/>
        <dbReference type="Rhea" id="RHEA-COMP:13640"/>
        <dbReference type="ChEBI" id="CHEBI:15377"/>
        <dbReference type="ChEBI" id="CHEBI:15378"/>
        <dbReference type="ChEBI" id="CHEBI:57305"/>
        <dbReference type="ChEBI" id="CHEBI:78442"/>
        <dbReference type="ChEBI" id="CHEBI:78522"/>
    </reaction>
</comment>
<protein>
    <recommendedName>
        <fullName evidence="2">D-aminoacyl-tRNA deacylase</fullName>
        <shortName evidence="2">DTD</shortName>
        <ecNumber evidence="2">3.1.1.96</ecNumber>
    </recommendedName>
    <alternativeName>
        <fullName evidence="2">Gly-tRNA(Ala) deacylase</fullName>
        <ecNumber evidence="2">3.1.1.-</ecNumber>
    </alternativeName>
</protein>
<dbReference type="SUPFAM" id="SSF69500">
    <property type="entry name" value="DTD-like"/>
    <property type="match status" value="1"/>
</dbReference>
<dbReference type="InterPro" id="IPR003732">
    <property type="entry name" value="Daa-tRNA_deacyls_DTD"/>
</dbReference>
<dbReference type="GO" id="GO:0005737">
    <property type="term" value="C:cytoplasm"/>
    <property type="evidence" value="ECO:0007669"/>
    <property type="project" value="UniProtKB-SubCell"/>
</dbReference>
<dbReference type="InterPro" id="IPR023509">
    <property type="entry name" value="DTD-like_sf"/>
</dbReference>
<comment type="domain">
    <text evidence="2">A Gly-cisPro motif from one monomer fits into the active site of the other monomer to allow specific chiral rejection of L-amino acids.</text>
</comment>
<dbReference type="PANTHER" id="PTHR10472:SF5">
    <property type="entry name" value="D-AMINOACYL-TRNA DEACYLASE 1"/>
    <property type="match status" value="1"/>
</dbReference>
<comment type="similarity">
    <text evidence="1 2">Belongs to the DTD family.</text>
</comment>
<dbReference type="EC" id="3.1.1.-" evidence="2"/>